<feature type="compositionally biased region" description="Low complexity" evidence="4">
    <location>
        <begin position="32"/>
        <end position="47"/>
    </location>
</feature>
<accession>A0ABT5F360</accession>
<dbReference type="InterPro" id="IPR001478">
    <property type="entry name" value="PDZ"/>
</dbReference>
<dbReference type="InterPro" id="IPR001940">
    <property type="entry name" value="Peptidase_S1C"/>
</dbReference>
<organism evidence="7 8">
    <name type="scientific">Polyangium mundeleinium</name>
    <dbReference type="NCBI Taxonomy" id="2995306"/>
    <lineage>
        <taxon>Bacteria</taxon>
        <taxon>Pseudomonadati</taxon>
        <taxon>Myxococcota</taxon>
        <taxon>Polyangia</taxon>
        <taxon>Polyangiales</taxon>
        <taxon>Polyangiaceae</taxon>
        <taxon>Polyangium</taxon>
    </lineage>
</organism>
<evidence type="ECO:0000313" key="7">
    <source>
        <dbReference type="EMBL" id="MDC0748534.1"/>
    </source>
</evidence>
<evidence type="ECO:0000256" key="5">
    <source>
        <dbReference type="SAM" id="SignalP"/>
    </source>
</evidence>
<gene>
    <name evidence="7" type="ORF">POL67_44820</name>
</gene>
<dbReference type="PRINTS" id="PR00834">
    <property type="entry name" value="PROTEASES2C"/>
</dbReference>
<comment type="caution">
    <text evidence="7">The sequence shown here is derived from an EMBL/GenBank/DDBJ whole genome shotgun (WGS) entry which is preliminary data.</text>
</comment>
<dbReference type="Gene3D" id="2.40.10.120">
    <property type="match status" value="1"/>
</dbReference>
<name>A0ABT5F360_9BACT</name>
<evidence type="ECO:0000256" key="2">
    <source>
        <dbReference type="ARBA" id="ARBA00022670"/>
    </source>
</evidence>
<keyword evidence="8" id="KW-1185">Reference proteome</keyword>
<protein>
    <submittedName>
        <fullName evidence="7">Trypsin-like peptidase domain-containing protein</fullName>
    </submittedName>
</protein>
<dbReference type="Pfam" id="PF13180">
    <property type="entry name" value="PDZ_2"/>
    <property type="match status" value="1"/>
</dbReference>
<dbReference type="Proteomes" id="UP001221411">
    <property type="component" value="Unassembled WGS sequence"/>
</dbReference>
<evidence type="ECO:0000256" key="3">
    <source>
        <dbReference type="ARBA" id="ARBA00022801"/>
    </source>
</evidence>
<evidence type="ECO:0000259" key="6">
    <source>
        <dbReference type="PROSITE" id="PS50106"/>
    </source>
</evidence>
<dbReference type="SUPFAM" id="SSF50494">
    <property type="entry name" value="Trypsin-like serine proteases"/>
    <property type="match status" value="1"/>
</dbReference>
<keyword evidence="2" id="KW-0645">Protease</keyword>
<comment type="similarity">
    <text evidence="1">Belongs to the peptidase S1C family.</text>
</comment>
<keyword evidence="5" id="KW-0732">Signal</keyword>
<dbReference type="EMBL" id="JAQNDO010000001">
    <property type="protein sequence ID" value="MDC0748534.1"/>
    <property type="molecule type" value="Genomic_DNA"/>
</dbReference>
<evidence type="ECO:0000256" key="4">
    <source>
        <dbReference type="SAM" id="MobiDB-lite"/>
    </source>
</evidence>
<dbReference type="InterPro" id="IPR009003">
    <property type="entry name" value="Peptidase_S1_PA"/>
</dbReference>
<feature type="region of interest" description="Disordered" evidence="4">
    <location>
        <begin position="28"/>
        <end position="52"/>
    </location>
</feature>
<feature type="chain" id="PRO_5046941042" evidence="5">
    <location>
        <begin position="26"/>
        <end position="397"/>
    </location>
</feature>
<dbReference type="PROSITE" id="PS50106">
    <property type="entry name" value="PDZ"/>
    <property type="match status" value="1"/>
</dbReference>
<dbReference type="SUPFAM" id="SSF50156">
    <property type="entry name" value="PDZ domain-like"/>
    <property type="match status" value="1"/>
</dbReference>
<feature type="signal peptide" evidence="5">
    <location>
        <begin position="1"/>
        <end position="25"/>
    </location>
</feature>
<keyword evidence="3" id="KW-0378">Hydrolase</keyword>
<proteinExistence type="inferred from homology"/>
<evidence type="ECO:0000313" key="8">
    <source>
        <dbReference type="Proteomes" id="UP001221411"/>
    </source>
</evidence>
<dbReference type="SMART" id="SM00228">
    <property type="entry name" value="PDZ"/>
    <property type="match status" value="1"/>
</dbReference>
<dbReference type="RefSeq" id="WP_271927507.1">
    <property type="nucleotide sequence ID" value="NZ_JAQNDO010000001.1"/>
</dbReference>
<sequence>MSSRRPPLSLLVLISWLLVAASACGKGGGASSGSSPSGEGTSSLPPGAIALPSGTASTALPPALAQTAPSAPAIVTAEGTPISFAPLAKKADPAVATVKARVEKETSSGRRRAVSEGLGTAFVYDPEGFMLTNNHVIEDATDIVVGFVDGREMRATVVGRDKHTDIAVLRVDERGLPSLSLGDSDGIDVGDWVVAIGNPFGLSHTVSAGILSAKGRTRDDVKGLDPSGYFNFLQTDASINPGNSGGPLLNMRGEVVGINAAVRANANNIGFAIPINMVKQLLPMLLRDGKIRRSALGVFVDALNPIEAGRLRRPDRKGAWVQKVIAGGPADRAGLSPDDVIVAFDGKSVADPNELRWLASIAGVNKTVSLRIARLERVFDVRVTLSELEPIDDREEP</sequence>
<dbReference type="PROSITE" id="PS51257">
    <property type="entry name" value="PROKAR_LIPOPROTEIN"/>
    <property type="match status" value="1"/>
</dbReference>
<dbReference type="Gene3D" id="2.30.42.10">
    <property type="match status" value="1"/>
</dbReference>
<dbReference type="Pfam" id="PF13365">
    <property type="entry name" value="Trypsin_2"/>
    <property type="match status" value="1"/>
</dbReference>
<reference evidence="7 8" key="1">
    <citation type="submission" date="2022-11" db="EMBL/GenBank/DDBJ databases">
        <title>Minimal conservation of predation-associated metabolite biosynthetic gene clusters underscores biosynthetic potential of Myxococcota including descriptions for ten novel species: Archangium lansinium sp. nov., Myxococcus landrumus sp. nov., Nannocystis bai.</title>
        <authorList>
            <person name="Ahearne A."/>
            <person name="Stevens C."/>
            <person name="Dowd S."/>
        </authorList>
    </citation>
    <scope>NUCLEOTIDE SEQUENCE [LARGE SCALE GENOMIC DNA]</scope>
    <source>
        <strain evidence="7 8">RJM3</strain>
    </source>
</reference>
<dbReference type="PANTHER" id="PTHR22939:SF129">
    <property type="entry name" value="SERINE PROTEASE HTRA2, MITOCHONDRIAL"/>
    <property type="match status" value="1"/>
</dbReference>
<feature type="domain" description="PDZ" evidence="6">
    <location>
        <begin position="285"/>
        <end position="376"/>
    </location>
</feature>
<dbReference type="InterPro" id="IPR036034">
    <property type="entry name" value="PDZ_sf"/>
</dbReference>
<dbReference type="PANTHER" id="PTHR22939">
    <property type="entry name" value="SERINE PROTEASE FAMILY S1C HTRA-RELATED"/>
    <property type="match status" value="1"/>
</dbReference>
<evidence type="ECO:0000256" key="1">
    <source>
        <dbReference type="ARBA" id="ARBA00010541"/>
    </source>
</evidence>